<dbReference type="GO" id="GO:0016491">
    <property type="term" value="F:oxidoreductase activity"/>
    <property type="evidence" value="ECO:0007669"/>
    <property type="project" value="UniProtKB-KW"/>
</dbReference>
<dbReference type="SUPFAM" id="SSF53720">
    <property type="entry name" value="ALDH-like"/>
    <property type="match status" value="1"/>
</dbReference>
<dbReference type="InterPro" id="IPR016161">
    <property type="entry name" value="Ald_DH/histidinol_DH"/>
</dbReference>
<evidence type="ECO:0000256" key="2">
    <source>
        <dbReference type="PROSITE-ProRule" id="PRU10007"/>
    </source>
</evidence>
<evidence type="ECO:0000259" key="5">
    <source>
        <dbReference type="Pfam" id="PF00171"/>
    </source>
</evidence>
<comment type="caution">
    <text evidence="6">The sequence shown here is derived from an EMBL/GenBank/DDBJ whole genome shotgun (WGS) entry which is preliminary data.</text>
</comment>
<feature type="domain" description="Aldehyde dehydrogenase" evidence="5">
    <location>
        <begin position="47"/>
        <end position="295"/>
    </location>
</feature>
<dbReference type="AlphaFoldDB" id="A0A401GND9"/>
<dbReference type="PROSITE" id="PS00687">
    <property type="entry name" value="ALDEHYDE_DEHYDR_GLU"/>
    <property type="match status" value="1"/>
</dbReference>
<evidence type="ECO:0000313" key="6">
    <source>
        <dbReference type="EMBL" id="GBE83712.1"/>
    </source>
</evidence>
<proteinExistence type="inferred from homology"/>
<organism evidence="6 7">
    <name type="scientific">Sparassis crispa</name>
    <dbReference type="NCBI Taxonomy" id="139825"/>
    <lineage>
        <taxon>Eukaryota</taxon>
        <taxon>Fungi</taxon>
        <taxon>Dikarya</taxon>
        <taxon>Basidiomycota</taxon>
        <taxon>Agaricomycotina</taxon>
        <taxon>Agaricomycetes</taxon>
        <taxon>Polyporales</taxon>
        <taxon>Sparassidaceae</taxon>
        <taxon>Sparassis</taxon>
    </lineage>
</organism>
<protein>
    <submittedName>
        <fullName evidence="6">Aldehyde dehydrogenase</fullName>
    </submittedName>
</protein>
<dbReference type="RefSeq" id="XP_027614625.1">
    <property type="nucleotide sequence ID" value="XM_027758824.1"/>
</dbReference>
<evidence type="ECO:0000256" key="3">
    <source>
        <dbReference type="RuleBase" id="RU003345"/>
    </source>
</evidence>
<evidence type="ECO:0000256" key="4">
    <source>
        <dbReference type="SAM" id="MobiDB-lite"/>
    </source>
</evidence>
<dbReference type="EMBL" id="BFAD01000005">
    <property type="protein sequence ID" value="GBE83712.1"/>
    <property type="molecule type" value="Genomic_DNA"/>
</dbReference>
<dbReference type="STRING" id="139825.A0A401GND9"/>
<dbReference type="FunFam" id="3.40.605.10:FF:000050">
    <property type="entry name" value="Aldehyde dehydrogenase, mitochondrial"/>
    <property type="match status" value="1"/>
</dbReference>
<sequence>MACSLLRSAYCHPSNICRQCLTHSPAYKGTVTFPLGLYINGEFVDPVEGGTIDVMNPPTGKFITSIAAGTKADIDLAARAAKAAFKASWGFKTPGVERGKMLFKLADLVEQRIDEFAALDTLTNGKTFKTTAHGDCTSAIAILRYYAGWADKITGKTIETNDNKMTYTRHEPIGVVGQIIPWNVPMYSVAVKSGPALATGNTVVLKPSELTPLSVLLFCTLLADAGFPRGVVNVVNGYGPTAGQAISEHPLIGKVAFTGSTLTGRKIMEAAAKSNLKPVTLELGGKSPVMIFEDAASSTRTSPCAVVDGRGRARPGLDPGARARPQRADVNTGMQASTVDGSVSLPSYPAYVGHRVCHAIAFLGSLHAY</sequence>
<dbReference type="InterPro" id="IPR015590">
    <property type="entry name" value="Aldehyde_DH_dom"/>
</dbReference>
<keyword evidence="3" id="KW-0560">Oxidoreductase</keyword>
<dbReference type="PANTHER" id="PTHR11699">
    <property type="entry name" value="ALDEHYDE DEHYDROGENASE-RELATED"/>
    <property type="match status" value="1"/>
</dbReference>
<accession>A0A401GND9</accession>
<feature type="region of interest" description="Disordered" evidence="4">
    <location>
        <begin position="314"/>
        <end position="335"/>
    </location>
</feature>
<evidence type="ECO:0000256" key="1">
    <source>
        <dbReference type="ARBA" id="ARBA00009986"/>
    </source>
</evidence>
<reference evidence="6 7" key="1">
    <citation type="journal article" date="2018" name="Sci. Rep.">
        <title>Genome sequence of the cauliflower mushroom Sparassis crispa (Hanabiratake) and its association with beneficial usage.</title>
        <authorList>
            <person name="Kiyama R."/>
            <person name="Furutani Y."/>
            <person name="Kawaguchi K."/>
            <person name="Nakanishi T."/>
        </authorList>
    </citation>
    <scope>NUCLEOTIDE SEQUENCE [LARGE SCALE GENOMIC DNA]</scope>
</reference>
<feature type="active site" evidence="2">
    <location>
        <position position="282"/>
    </location>
</feature>
<evidence type="ECO:0000313" key="7">
    <source>
        <dbReference type="Proteomes" id="UP000287166"/>
    </source>
</evidence>
<dbReference type="Gene3D" id="3.40.605.10">
    <property type="entry name" value="Aldehyde Dehydrogenase, Chain A, domain 1"/>
    <property type="match status" value="1"/>
</dbReference>
<dbReference type="OrthoDB" id="310895at2759"/>
<comment type="similarity">
    <text evidence="1 3">Belongs to the aldehyde dehydrogenase family.</text>
</comment>
<dbReference type="InterPro" id="IPR016162">
    <property type="entry name" value="Ald_DH_N"/>
</dbReference>
<dbReference type="InterPro" id="IPR029510">
    <property type="entry name" value="Ald_DH_CS_GLU"/>
</dbReference>
<dbReference type="GeneID" id="38780629"/>
<name>A0A401GND9_9APHY</name>
<dbReference type="Pfam" id="PF00171">
    <property type="entry name" value="Aldedh"/>
    <property type="match status" value="1"/>
</dbReference>
<dbReference type="Proteomes" id="UP000287166">
    <property type="component" value="Unassembled WGS sequence"/>
</dbReference>
<keyword evidence="7" id="KW-1185">Reference proteome</keyword>
<gene>
    <name evidence="6" type="ORF">SCP_0507680</name>
</gene>
<dbReference type="InParanoid" id="A0A401GND9"/>